<dbReference type="KEGG" id="caa:Caka_1267"/>
<dbReference type="eggNOG" id="ENOG5032ZEV">
    <property type="taxonomic scope" value="Bacteria"/>
</dbReference>
<organism evidence="2 3">
    <name type="scientific">Coraliomargarita akajimensis (strain DSM 45221 / IAM 15411 / JCM 23193 / KCTC 12865 / 04OKA010-24)</name>
    <dbReference type="NCBI Taxonomy" id="583355"/>
    <lineage>
        <taxon>Bacteria</taxon>
        <taxon>Pseudomonadati</taxon>
        <taxon>Verrucomicrobiota</taxon>
        <taxon>Opitutia</taxon>
        <taxon>Puniceicoccales</taxon>
        <taxon>Coraliomargaritaceae</taxon>
        <taxon>Coraliomargarita</taxon>
    </lineage>
</organism>
<reference evidence="2 3" key="1">
    <citation type="journal article" date="2010" name="Stand. Genomic Sci.">
        <title>Complete genome sequence of Coraliomargarita akajimensis type strain (04OKA010-24).</title>
        <authorList>
            <person name="Mavromatis K."/>
            <person name="Abt B."/>
            <person name="Brambilla E."/>
            <person name="Lapidus A."/>
            <person name="Copeland A."/>
            <person name="Deshpande S."/>
            <person name="Nolan M."/>
            <person name="Lucas S."/>
            <person name="Tice H."/>
            <person name="Cheng J.F."/>
            <person name="Han C."/>
            <person name="Detter J.C."/>
            <person name="Woyke T."/>
            <person name="Goodwin L."/>
            <person name="Pitluck S."/>
            <person name="Held B."/>
            <person name="Brettin T."/>
            <person name="Tapia R."/>
            <person name="Ivanova N."/>
            <person name="Mikhailova N."/>
            <person name="Pati A."/>
            <person name="Liolios K."/>
            <person name="Chen A."/>
            <person name="Palaniappan K."/>
            <person name="Land M."/>
            <person name="Hauser L."/>
            <person name="Chang Y.J."/>
            <person name="Jeffries C.D."/>
            <person name="Rohde M."/>
            <person name="Goker M."/>
            <person name="Bristow J."/>
            <person name="Eisen J.A."/>
            <person name="Markowitz V."/>
            <person name="Hugenholtz P."/>
            <person name="Klenk H.P."/>
            <person name="Kyrpides N.C."/>
        </authorList>
    </citation>
    <scope>NUCLEOTIDE SEQUENCE [LARGE SCALE GENOMIC DNA]</scope>
    <source>
        <strain evidence="3">DSM 45221 / IAM 15411 / JCM 23193 / KCTC 12865</strain>
    </source>
</reference>
<accession>D5EIN8</accession>
<dbReference type="RefSeq" id="WP_013043009.1">
    <property type="nucleotide sequence ID" value="NC_014008.1"/>
</dbReference>
<sequence>MRQIIRYSIAWLLMLGCLPALAAEGATSAEAEIQQLIERVETSGCRFHRNGKDYSAQKGAEHLRLKLKRGRKYADSAENFIDRLGSRSSWSGKPYWIESPDGEKQLLGDWLHEQLKLLRAQRTAAED</sequence>
<feature type="chain" id="PRO_5003071208" evidence="1">
    <location>
        <begin position="23"/>
        <end position="127"/>
    </location>
</feature>
<evidence type="ECO:0000313" key="3">
    <source>
        <dbReference type="Proteomes" id="UP000000925"/>
    </source>
</evidence>
<keyword evidence="1" id="KW-0732">Signal</keyword>
<name>D5EIN8_CORAD</name>
<dbReference type="Pfam" id="PF17263">
    <property type="entry name" value="DUF5329"/>
    <property type="match status" value="1"/>
</dbReference>
<evidence type="ECO:0000256" key="1">
    <source>
        <dbReference type="SAM" id="SignalP"/>
    </source>
</evidence>
<dbReference type="EMBL" id="CP001998">
    <property type="protein sequence ID" value="ADE54287.1"/>
    <property type="molecule type" value="Genomic_DNA"/>
</dbReference>
<dbReference type="AlphaFoldDB" id="D5EIN8"/>
<protein>
    <submittedName>
        <fullName evidence="2">Uncharacterized protein</fullName>
    </submittedName>
</protein>
<evidence type="ECO:0000313" key="2">
    <source>
        <dbReference type="EMBL" id="ADE54287.1"/>
    </source>
</evidence>
<gene>
    <name evidence="2" type="ordered locus">Caka_1267</name>
</gene>
<keyword evidence="3" id="KW-1185">Reference proteome</keyword>
<dbReference type="PROSITE" id="PS51257">
    <property type="entry name" value="PROKAR_LIPOPROTEIN"/>
    <property type="match status" value="1"/>
</dbReference>
<feature type="signal peptide" evidence="1">
    <location>
        <begin position="1"/>
        <end position="22"/>
    </location>
</feature>
<dbReference type="InterPro" id="IPR035242">
    <property type="entry name" value="DUF5329"/>
</dbReference>
<proteinExistence type="predicted"/>
<dbReference type="Proteomes" id="UP000000925">
    <property type="component" value="Chromosome"/>
</dbReference>
<dbReference type="STRING" id="583355.Caka_1267"/>
<dbReference type="HOGENOM" id="CLU_128254_1_1_0"/>